<evidence type="ECO:0000313" key="2">
    <source>
        <dbReference type="Proteomes" id="UP000078542"/>
    </source>
</evidence>
<organism evidence="1 2">
    <name type="scientific">Cyphomyrmex costatus</name>
    <dbReference type="NCBI Taxonomy" id="456900"/>
    <lineage>
        <taxon>Eukaryota</taxon>
        <taxon>Metazoa</taxon>
        <taxon>Ecdysozoa</taxon>
        <taxon>Arthropoda</taxon>
        <taxon>Hexapoda</taxon>
        <taxon>Insecta</taxon>
        <taxon>Pterygota</taxon>
        <taxon>Neoptera</taxon>
        <taxon>Endopterygota</taxon>
        <taxon>Hymenoptera</taxon>
        <taxon>Apocrita</taxon>
        <taxon>Aculeata</taxon>
        <taxon>Formicoidea</taxon>
        <taxon>Formicidae</taxon>
        <taxon>Myrmicinae</taxon>
        <taxon>Cyphomyrmex</taxon>
    </lineage>
</organism>
<keyword evidence="2" id="KW-1185">Reference proteome</keyword>
<evidence type="ECO:0008006" key="3">
    <source>
        <dbReference type="Google" id="ProtNLM"/>
    </source>
</evidence>
<dbReference type="PANTHER" id="PTHR37162:SF1">
    <property type="entry name" value="BED-TYPE DOMAIN-CONTAINING PROTEIN"/>
    <property type="match status" value="1"/>
</dbReference>
<accession>A0A151IAW3</accession>
<dbReference type="AlphaFoldDB" id="A0A151IAW3"/>
<reference evidence="1 2" key="1">
    <citation type="submission" date="2016-03" db="EMBL/GenBank/DDBJ databases">
        <title>Cyphomyrmex costatus WGS genome.</title>
        <authorList>
            <person name="Nygaard S."/>
            <person name="Hu H."/>
            <person name="Boomsma J."/>
            <person name="Zhang G."/>
        </authorList>
    </citation>
    <scope>NUCLEOTIDE SEQUENCE [LARGE SCALE GENOMIC DNA]</scope>
    <source>
        <strain evidence="1">MS0001</strain>
        <tissue evidence="1">Whole body</tissue>
    </source>
</reference>
<dbReference type="PANTHER" id="PTHR37162">
    <property type="entry name" value="HAT FAMILY DIMERISATION DOMAINCONTAINING PROTEIN-RELATED"/>
    <property type="match status" value="1"/>
</dbReference>
<gene>
    <name evidence="1" type="ORF">ALC62_12639</name>
</gene>
<protein>
    <recommendedName>
        <fullName evidence="3">DUF4371 domain-containing protein</fullName>
    </recommendedName>
</protein>
<sequence length="389" mass="45691">MFGQNNALQSFSLGRTKITYLITEALAPYFKNEQRKRIEDSYFTLLYDETTNAAGRKELHIAIRYWCESMNSIVTQHLETFFIGKSRADDICMTFSTVGRWEDFCVVLEKYNFPFYHFLRHVPQRWLTIEDAGKRALLLWTATKYYFFEYILREKKDKTLMESLAYRRIANLLKRPTMKEEVMFVVLSANIFTSVTSVFQREEPLIHLLYSELKNLIKILIGRCKNTNLAYDEIFKGSNLLQPDKVVVDKTILDELDRCGDSVAKIQFLEKASNHYVSACQYILEKSSLQSKNNILRSVRCLHPSERQKSYSISAIMTAAKALPFEIQTDILTDEWKLLQEEKYPETDISKIRIDVYWSYFFTLKNSFGNIKYPIKSQHKNVVCKILIQ</sequence>
<dbReference type="EMBL" id="KQ978150">
    <property type="protein sequence ID" value="KYM96691.1"/>
    <property type="molecule type" value="Genomic_DNA"/>
</dbReference>
<dbReference type="Proteomes" id="UP000078542">
    <property type="component" value="Unassembled WGS sequence"/>
</dbReference>
<name>A0A151IAW3_9HYME</name>
<evidence type="ECO:0000313" key="1">
    <source>
        <dbReference type="EMBL" id="KYM96691.1"/>
    </source>
</evidence>
<proteinExistence type="predicted"/>